<accession>A0A6G9YBU2</accession>
<reference evidence="2 3" key="1">
    <citation type="journal article" date="2019" name="ACS Chem. Biol.">
        <title>Identification and Mobilization of a Cryptic Antibiotic Biosynthesis Gene Locus from a Human-Pathogenic Nocardia Isolate.</title>
        <authorList>
            <person name="Herisse M."/>
            <person name="Ishida K."/>
            <person name="Porter J.L."/>
            <person name="Howden B."/>
            <person name="Hertweck C."/>
            <person name="Stinear T.P."/>
            <person name="Pidot S.J."/>
        </authorList>
    </citation>
    <scope>NUCLEOTIDE SEQUENCE [LARGE SCALE GENOMIC DNA]</scope>
    <source>
        <strain evidence="2 3">AUSMDU00012717</strain>
    </source>
</reference>
<organism evidence="2 3">
    <name type="scientific">Nocardia arthritidis</name>
    <dbReference type="NCBI Taxonomy" id="228602"/>
    <lineage>
        <taxon>Bacteria</taxon>
        <taxon>Bacillati</taxon>
        <taxon>Actinomycetota</taxon>
        <taxon>Actinomycetes</taxon>
        <taxon>Mycobacteriales</taxon>
        <taxon>Nocardiaceae</taxon>
        <taxon>Nocardia</taxon>
    </lineage>
</organism>
<name>A0A6G9YBU2_9NOCA</name>
<dbReference type="EMBL" id="CP046172">
    <property type="protein sequence ID" value="QIS10745.1"/>
    <property type="molecule type" value="Genomic_DNA"/>
</dbReference>
<keyword evidence="3" id="KW-1185">Reference proteome</keyword>
<dbReference type="Proteomes" id="UP000503540">
    <property type="component" value="Chromosome"/>
</dbReference>
<evidence type="ECO:0000313" key="2">
    <source>
        <dbReference type="EMBL" id="QIS10745.1"/>
    </source>
</evidence>
<dbReference type="AlphaFoldDB" id="A0A6G9YBU2"/>
<proteinExistence type="predicted"/>
<dbReference type="KEGG" id="nah:F5544_14290"/>
<gene>
    <name evidence="2" type="ORF">F5544_14290</name>
</gene>
<protein>
    <submittedName>
        <fullName evidence="2">Uncharacterized protein</fullName>
    </submittedName>
</protein>
<feature type="region of interest" description="Disordered" evidence="1">
    <location>
        <begin position="81"/>
        <end position="104"/>
    </location>
</feature>
<evidence type="ECO:0000313" key="3">
    <source>
        <dbReference type="Proteomes" id="UP000503540"/>
    </source>
</evidence>
<dbReference type="RefSeq" id="WP_167473679.1">
    <property type="nucleotide sequence ID" value="NZ_CP046172.1"/>
</dbReference>
<evidence type="ECO:0000256" key="1">
    <source>
        <dbReference type="SAM" id="MobiDB-lite"/>
    </source>
</evidence>
<sequence length="104" mass="11152">MAHASARYSARGASGEISLTMFDANAKVKLVDPEHSNLEPIQIRWVTNDYEATVMAFLTAEEAWNLAMDLLAAASTISEPIDNDVDDTATVNDDGANAAPREVA</sequence>
<feature type="compositionally biased region" description="Low complexity" evidence="1">
    <location>
        <begin position="88"/>
        <end position="104"/>
    </location>
</feature>